<sequence length="56" mass="6458">MRKTTKEAIFPLKITMTSPVNDEQVINFFGCKIESGKRNTITFAKKDLQVNFISYN</sequence>
<gene>
    <name evidence="1" type="ORF">RON39_03500</name>
</gene>
<dbReference type="EMBL" id="JAVTXN010000012">
    <property type="protein sequence ID" value="MDT9609193.1"/>
    <property type="molecule type" value="Genomic_DNA"/>
</dbReference>
<name>A0AAW8WM03_9LACO</name>
<dbReference type="RefSeq" id="WP_285044515.1">
    <property type="nucleotide sequence ID" value="NZ_CP180627.1"/>
</dbReference>
<reference evidence="1" key="1">
    <citation type="submission" date="2023-08" db="EMBL/GenBank/DDBJ databases">
        <title>Lactobacillus from the Female Urinary Tract.</title>
        <authorList>
            <person name="Stegman N."/>
            <person name="Jackson B."/>
            <person name="Steiling M."/>
            <person name="Sedano C."/>
            <person name="Wolfe A."/>
            <person name="Putonti C."/>
        </authorList>
    </citation>
    <scope>NUCLEOTIDE SEQUENCE</scope>
    <source>
        <strain evidence="1">UMB5661</strain>
    </source>
</reference>
<organism evidence="1 2">
    <name type="scientific">Lactobacillus crispatus</name>
    <dbReference type="NCBI Taxonomy" id="47770"/>
    <lineage>
        <taxon>Bacteria</taxon>
        <taxon>Bacillati</taxon>
        <taxon>Bacillota</taxon>
        <taxon>Bacilli</taxon>
        <taxon>Lactobacillales</taxon>
        <taxon>Lactobacillaceae</taxon>
        <taxon>Lactobacillus</taxon>
    </lineage>
</organism>
<dbReference type="Proteomes" id="UP001253287">
    <property type="component" value="Unassembled WGS sequence"/>
</dbReference>
<comment type="caution">
    <text evidence="1">The sequence shown here is derived from an EMBL/GenBank/DDBJ whole genome shotgun (WGS) entry which is preliminary data.</text>
</comment>
<proteinExistence type="predicted"/>
<evidence type="ECO:0000313" key="1">
    <source>
        <dbReference type="EMBL" id="MDT9609193.1"/>
    </source>
</evidence>
<evidence type="ECO:0000313" key="2">
    <source>
        <dbReference type="Proteomes" id="UP001253287"/>
    </source>
</evidence>
<accession>A0AAW8WM03</accession>
<protein>
    <submittedName>
        <fullName evidence="1">Uncharacterized protein</fullName>
    </submittedName>
</protein>
<dbReference type="AlphaFoldDB" id="A0AAW8WM03"/>